<dbReference type="EMBL" id="CP144693">
    <property type="protein sequence ID" value="WVZ00645.1"/>
    <property type="molecule type" value="Genomic_DNA"/>
</dbReference>
<gene>
    <name evidence="2" type="ORF">V8G54_026714</name>
</gene>
<dbReference type="Proteomes" id="UP001374535">
    <property type="component" value="Chromosome 8"/>
</dbReference>
<organism evidence="2 3">
    <name type="scientific">Vigna mungo</name>
    <name type="common">Black gram</name>
    <name type="synonym">Phaseolus mungo</name>
    <dbReference type="NCBI Taxonomy" id="3915"/>
    <lineage>
        <taxon>Eukaryota</taxon>
        <taxon>Viridiplantae</taxon>
        <taxon>Streptophyta</taxon>
        <taxon>Embryophyta</taxon>
        <taxon>Tracheophyta</taxon>
        <taxon>Spermatophyta</taxon>
        <taxon>Magnoliopsida</taxon>
        <taxon>eudicotyledons</taxon>
        <taxon>Gunneridae</taxon>
        <taxon>Pentapetalae</taxon>
        <taxon>rosids</taxon>
        <taxon>fabids</taxon>
        <taxon>Fabales</taxon>
        <taxon>Fabaceae</taxon>
        <taxon>Papilionoideae</taxon>
        <taxon>50 kb inversion clade</taxon>
        <taxon>NPAAA clade</taxon>
        <taxon>indigoferoid/millettioid clade</taxon>
        <taxon>Phaseoleae</taxon>
        <taxon>Vigna</taxon>
    </lineage>
</organism>
<evidence type="ECO:0000313" key="2">
    <source>
        <dbReference type="EMBL" id="WVZ00645.1"/>
    </source>
</evidence>
<reference evidence="2 3" key="1">
    <citation type="journal article" date="2023" name="Life. Sci Alliance">
        <title>Evolutionary insights into 3D genome organization and epigenetic landscape of Vigna mungo.</title>
        <authorList>
            <person name="Junaid A."/>
            <person name="Singh B."/>
            <person name="Bhatia S."/>
        </authorList>
    </citation>
    <scope>NUCLEOTIDE SEQUENCE [LARGE SCALE GENOMIC DNA]</scope>
    <source>
        <strain evidence="2">Urdbean</strain>
    </source>
</reference>
<keyword evidence="3" id="KW-1185">Reference proteome</keyword>
<evidence type="ECO:0000313" key="3">
    <source>
        <dbReference type="Proteomes" id="UP001374535"/>
    </source>
</evidence>
<proteinExistence type="predicted"/>
<feature type="region of interest" description="Disordered" evidence="1">
    <location>
        <begin position="134"/>
        <end position="165"/>
    </location>
</feature>
<protein>
    <submittedName>
        <fullName evidence="2">Uncharacterized protein</fullName>
    </submittedName>
</protein>
<name>A0AAQ3MZ92_VIGMU</name>
<sequence>MQSPRSNLQPPTSWVLNALQCDTNVEDGSWCVPPQPERLDIDDRDLKVFLQMCNSSATLIPGPTGNVQATMLYRETNQPKSTHEFANEIAKATYDQDFKSNPWILAENHFGRTYYLNITVQNVVKVFKADTGPPTEELLNTSSRPQIPPHPSTKYNNKNKDVGPS</sequence>
<evidence type="ECO:0000256" key="1">
    <source>
        <dbReference type="SAM" id="MobiDB-lite"/>
    </source>
</evidence>
<accession>A0AAQ3MZ92</accession>
<dbReference type="AlphaFoldDB" id="A0AAQ3MZ92"/>